<dbReference type="InterPro" id="IPR021109">
    <property type="entry name" value="Peptidase_aspartic_dom_sf"/>
</dbReference>
<proteinExistence type="predicted"/>
<evidence type="ECO:0000313" key="1">
    <source>
        <dbReference type="EMBL" id="KAA1130599.1"/>
    </source>
</evidence>
<evidence type="ECO:0000313" key="2">
    <source>
        <dbReference type="Proteomes" id="UP000325313"/>
    </source>
</evidence>
<organism evidence="1 2">
    <name type="scientific">Puccinia graminis f. sp. tritici</name>
    <dbReference type="NCBI Taxonomy" id="56615"/>
    <lineage>
        <taxon>Eukaryota</taxon>
        <taxon>Fungi</taxon>
        <taxon>Dikarya</taxon>
        <taxon>Basidiomycota</taxon>
        <taxon>Pucciniomycotina</taxon>
        <taxon>Pucciniomycetes</taxon>
        <taxon>Pucciniales</taxon>
        <taxon>Pucciniaceae</taxon>
        <taxon>Puccinia</taxon>
    </lineage>
</organism>
<comment type="caution">
    <text evidence="1">The sequence shown here is derived from an EMBL/GenBank/DDBJ whole genome shotgun (WGS) entry which is preliminary data.</text>
</comment>
<dbReference type="AlphaFoldDB" id="A0A5B0RZG9"/>
<dbReference type="Gene3D" id="2.40.70.10">
    <property type="entry name" value="Acid Proteases"/>
    <property type="match status" value="1"/>
</dbReference>
<sequence>MAGHSLTPSTNPSSKPPARSTKNFKCLYCFQKGHTISRCHIVSYDQQKGLIRRIGSEFWLSDNSPILLDPWRPIKDIVDTFSATQNQSLVSLPPSTSFSYSFTSTAATEKPTMEDSEDLNKFTLSSAQTIEETNHQVVDNLPSPGSIAVKLNGYNCEGLLCPGLLFNFISEEEAQELDFDVHPQDIWMPGICDDDIKISGIALASLSIGGVFETTLFLVTQKIGPLILGKPFMKDFSAVINYNEPEPPILKVSDPGGIKHLFPISQVERTSSQGIRSDFKDTSSIFLDC</sequence>
<protein>
    <submittedName>
        <fullName evidence="1">Uncharacterized protein</fullName>
    </submittedName>
</protein>
<gene>
    <name evidence="1" type="ORF">PGTUg99_007290</name>
</gene>
<dbReference type="Proteomes" id="UP000325313">
    <property type="component" value="Unassembled WGS sequence"/>
</dbReference>
<name>A0A5B0RZG9_PUCGR</name>
<reference evidence="1 2" key="1">
    <citation type="submission" date="2019-05" db="EMBL/GenBank/DDBJ databases">
        <title>Emergence of the Ug99 lineage of the wheat stem rust pathogen through somatic hybridization.</title>
        <authorList>
            <person name="Li F."/>
            <person name="Upadhyaya N.M."/>
            <person name="Sperschneider J."/>
            <person name="Matny O."/>
            <person name="Nguyen-Phuc H."/>
            <person name="Mago R."/>
            <person name="Raley C."/>
            <person name="Miller M.E."/>
            <person name="Silverstein K.A.T."/>
            <person name="Henningsen E."/>
            <person name="Hirsch C.D."/>
            <person name="Visser B."/>
            <person name="Pretorius Z.A."/>
            <person name="Steffenson B.J."/>
            <person name="Schwessinger B."/>
            <person name="Dodds P.N."/>
            <person name="Figueroa M."/>
        </authorList>
    </citation>
    <scope>NUCLEOTIDE SEQUENCE [LARGE SCALE GENOMIC DNA]</scope>
    <source>
        <strain evidence="1 2">Ug99</strain>
    </source>
</reference>
<accession>A0A5B0RZG9</accession>
<dbReference type="EMBL" id="VDEP01000107">
    <property type="protein sequence ID" value="KAA1130599.1"/>
    <property type="molecule type" value="Genomic_DNA"/>
</dbReference>